<accession>A0A8S8XA78</accession>
<name>A0A8S8XA78_9PROT</name>
<dbReference type="EMBL" id="BOPV01000001">
    <property type="protein sequence ID" value="GIL38120.1"/>
    <property type="molecule type" value="Genomic_DNA"/>
</dbReference>
<evidence type="ECO:0000313" key="1">
    <source>
        <dbReference type="EMBL" id="GIL38120.1"/>
    </source>
</evidence>
<dbReference type="AlphaFoldDB" id="A0A8S8XA78"/>
<gene>
    <name evidence="1" type="ORF">TMPK1_03570</name>
</gene>
<evidence type="ECO:0000313" key="2">
    <source>
        <dbReference type="Proteomes" id="UP000681075"/>
    </source>
</evidence>
<reference evidence="1" key="1">
    <citation type="submission" date="2021-02" db="EMBL/GenBank/DDBJ databases">
        <title>Genome sequence of Rhodospirillales sp. strain TMPK1 isolated from soil.</title>
        <authorList>
            <person name="Nakai R."/>
            <person name="Kusada H."/>
            <person name="Tamaki H."/>
        </authorList>
    </citation>
    <scope>NUCLEOTIDE SEQUENCE</scope>
    <source>
        <strain evidence="1">TMPK1</strain>
    </source>
</reference>
<keyword evidence="2" id="KW-1185">Reference proteome</keyword>
<organism evidence="1 2">
    <name type="scientific">Roseiterribacter gracilis</name>
    <dbReference type="NCBI Taxonomy" id="2812848"/>
    <lineage>
        <taxon>Bacteria</taxon>
        <taxon>Pseudomonadati</taxon>
        <taxon>Pseudomonadota</taxon>
        <taxon>Alphaproteobacteria</taxon>
        <taxon>Rhodospirillales</taxon>
        <taxon>Roseiterribacteraceae</taxon>
        <taxon>Roseiterribacter</taxon>
    </lineage>
</organism>
<protein>
    <submittedName>
        <fullName evidence="1">Uncharacterized protein</fullName>
    </submittedName>
</protein>
<proteinExistence type="predicted"/>
<comment type="caution">
    <text evidence="1">The sequence shown here is derived from an EMBL/GenBank/DDBJ whole genome shotgun (WGS) entry which is preliminary data.</text>
</comment>
<sequence length="98" mass="10895">MGEVIRFPIERRGQSHDGIEPLHGSRLRVRSGGRKLTLRYVEAPAAQACIVDVPFPAAWDDGDLIDADELDRALDHVAVWCAARARRIRLSWSYSGVG</sequence>
<dbReference type="Proteomes" id="UP000681075">
    <property type="component" value="Unassembled WGS sequence"/>
</dbReference>